<feature type="region of interest" description="Disordered" evidence="2">
    <location>
        <begin position="439"/>
        <end position="536"/>
    </location>
</feature>
<keyword evidence="1" id="KW-0175">Coiled coil</keyword>
<proteinExistence type="predicted"/>
<evidence type="ECO:0000256" key="1">
    <source>
        <dbReference type="SAM" id="Coils"/>
    </source>
</evidence>
<dbReference type="EMBL" id="CAMXCT020001302">
    <property type="protein sequence ID" value="CAL1142160.1"/>
    <property type="molecule type" value="Genomic_DNA"/>
</dbReference>
<feature type="compositionally biased region" description="Pro residues" evidence="2">
    <location>
        <begin position="591"/>
        <end position="600"/>
    </location>
</feature>
<feature type="region of interest" description="Disordered" evidence="2">
    <location>
        <begin position="1199"/>
        <end position="1221"/>
    </location>
</feature>
<dbReference type="EMBL" id="CAMXCT030001302">
    <property type="protein sequence ID" value="CAL4776097.1"/>
    <property type="molecule type" value="Genomic_DNA"/>
</dbReference>
<comment type="caution">
    <text evidence="3">The sequence shown here is derived from an EMBL/GenBank/DDBJ whole genome shotgun (WGS) entry which is preliminary data.</text>
</comment>
<feature type="compositionally biased region" description="Polar residues" evidence="2">
    <location>
        <begin position="735"/>
        <end position="747"/>
    </location>
</feature>
<accession>A0A9P1CBX1</accession>
<feature type="region of interest" description="Disordered" evidence="2">
    <location>
        <begin position="1"/>
        <end position="95"/>
    </location>
</feature>
<evidence type="ECO:0000313" key="3">
    <source>
        <dbReference type="EMBL" id="CAI3988785.1"/>
    </source>
</evidence>
<sequence length="2600" mass="287234">MPVKSPWPTVPSQTTATVDAASEQKLFEAKHPSKNPDASEAGLGSASHTPGPVDAHRPDVTIDATKGAEPVNNAPSLEPKAQKKLASETGVGTTSVASEATVQGFVHSSDASDCTDHVNRAPPVEPKARSQKAFEAGVGKTPEASAAADQGFKHRSYAVDCTEQMHSAPTVEPKAHILQASEAGVGKAHEASAVYDPGLVHSSDASDCTDHVNRAPPLEPKAQSQKAFEAGVGKTPEASEAADQGFKHRSYAVDCTEKKHSAPTVEPKAHILQASEAGVGKAHEASAVYDPGLVHSSDASDCTDHVNRAPPLEPKAQSQKAFEAGVGKTPEASEAADQGFKHRSYAVDCTEQKHSAPTVGPKAHNLQASEAGVGKAHEASAVYDPGLVHCSHAVDCTEMDGHECKKAARPSVQNFRTTNAKGAEVTRVAVPTQAARFARSANASVHKPDVTAAGSLQTNPRQSTAWPGEVEGNGKQQKPTKPGLGPVMPSTLMPPPQHPDAMPLPRLGCGGPSHVNEPSQGKSQSVERDPPDHTMSQLGMTHIQNLQQAWSGSDDLTEEETRAKATNKRPQQAMQGLQVKAQKEDKAEPYQHPPAPPHAKPLPRLGCGGPSQDDRISGGQRAESVAETKGKQPIDQLKIQTAKIDQQAAQALDPTSQRPAEQPIADQMNSGNVNKTEKPIAPTRDPCAKPLPRLGCGGPTQLDDSSDIEENPEKLQPLAAWNSITGGLNAFANVRNPNQAGSQQSQVDPWAGKTLPVKRKKEEEETSKKKISTEKQPTIAVGTDIYDTPSQRELDAAIIRQLDQEEGQDRGPQEDENVKAKKPKVSRSISQDGTNQHDESQGKGQVVHVAVSGESIFTHAVGEKCTAANLATAVAKMHMLQPPIRVSTAMGTQISQNEVLKQGHFLLLESNGDVKASKCPQTTAVSQSPGTSLIGLTREQALWKQKGWVADDEMDYYMYMLESYHPGSTYGVVHLPDNPDRDAMLVKWILAAMTQAHQDINSQVKVLVFLHKEHWIPCFVEADGDVPRVHVPCIEYDWIIHAFQEVVAGHAISFTSSPMPHAFEADCGFQAVGWMLAKLIEDETTQPFTVRQACQWRSLFHQNLQYTGKSTETISTPIRLGGGIQVREQLQQLVVSHGVHPQRGLECADQLIQALGAKVIQQILQSPKPWMDLKSRANLHQPPIRVVLADELKQVIQMRSKENKPVGNKQNKTKGGKQQKAPMQLTADQLCIPPAVFRQEDGQEVGQIHAHQLGSGCKGVVLVNIAEAIPYFGLSKPVSQFGVALLILDHHDPRLPSNCPITKVPAKCVATGEPLIVSAAVLQIGQQEVVRNTPSQCLEVPEVSNSVVRVQVYKDQSTADWDEFIQKPVKHLLSLKPFSEVASGDILDVWDRQYMTMRLTRVPVQEAQLFMVNIRVEATALPPIMQANGQEGRYFEVRTSDGRHPDEEHKTIWLPGKTFAEAQLLQRTSTIAASLVRQGDRYGLRTDKSKAEELHKIHRPDLVYIPGEELRRYKVGPMPFGSTKQSLVHIFQKWNWSARPIGPHAQAGDRSGVMWNVQAATEPTHWIFQLAHGDVLISPDDKPTSSDMTKPTIVASAKTMHSLQAKPKDQPKEDPWLHDDPWRGSVNKGPREMSVGQVASIQASLEKSILEKINHNQGEDEEMTGNQDQRIAALEQKFEQLSAQVTGHQVEQTRHNQQVQAQVQNLDHKIDQQQHAFHAALDSKLEQQMARIEQLFTKRPRMGPSANDAFTIGCINPTGLLGKHRGVAFLSTSPCRTMSATWPKSDWVTCKNKSTKDHIYVSPELAMYLKDCEVQHDWFPDHSVLIAKFHSLGKPPKIPIWRQPKSIPWKEIDPAAIAKQYQPPEKQANLTEAYRLVCHSVEAAAKRTLQAKQQHLPDCSQGRAATLEVRWRQEHSSPPKVAREGEYQPEYHGLNLQHARWMRQYRRMLNFARMDPNKPGHAYVHRQQLWQSIQSAAGFSPTFPRWWGDTNPDQTMPNEPPGPEEATRLCNSFHKSLTAFEKALNQQRTASAKQRRTEDPMLIFRDLKQPPPQPVQMLLNQPAATVTRVEDDSSIVVHPEQQWDPAVPLQTPEGIKTIIHAEPDQIWIDDTENLQPGSKISQEKYVGELTALFDQFGQEWTKRWDRHLQIDPSRWDPIIAFAETVLPKPPPMEYHAITVEEWDCALRHKSKKAATGPDGVSRQDLLEWPLEAKQALLGIFHSIENGQPWPKQMITGFVVALEKTPNAATVNQYRPITVFSLCYRVWSSIRAKQPIALLTCPIQEIRARLADAWQNRIKNIVHRHWTCPAFADQRTVNTEQAKDIADMAPSIAAHGWMPEPPNLPAFQHLLLSLPDETKQFIWPAQVPDEIYAFTDGGCLAPTCKVSKLATWGVVIANRDMTTFWPDLAGAADEYEAWVIAGNQAADRLTEAAVHRFPTVYELWQSLQRDVAHIHLFRNHVHRTLIQVGRKAVMTNASKPTDKQHKERIPKEALAETDFSPLTVEDLPSKYNFDQAGTLLAWLGNLTDPAEPLRSVSWFQINALYEYQTGCKGVRHQTKKKKWIDGTSSDAACKLDGNDPNVSAQPRRGDWPKRVKRVMVG</sequence>
<evidence type="ECO:0000256" key="2">
    <source>
        <dbReference type="SAM" id="MobiDB-lite"/>
    </source>
</evidence>
<protein>
    <submittedName>
        <fullName evidence="5">Conserved oligomeric Golgi complex subunit 2 (Component of oligomeric Golgi complex 2)</fullName>
    </submittedName>
</protein>
<feature type="compositionally biased region" description="Basic and acidic residues" evidence="2">
    <location>
        <begin position="1606"/>
        <end position="1619"/>
    </location>
</feature>
<feature type="region of interest" description="Disordered" evidence="2">
    <location>
        <begin position="1600"/>
        <end position="1619"/>
    </location>
</feature>
<reference evidence="4" key="2">
    <citation type="submission" date="2024-04" db="EMBL/GenBank/DDBJ databases">
        <authorList>
            <person name="Chen Y."/>
            <person name="Shah S."/>
            <person name="Dougan E. K."/>
            <person name="Thang M."/>
            <person name="Chan C."/>
        </authorList>
    </citation>
    <scope>NUCLEOTIDE SEQUENCE [LARGE SCALE GENOMIC DNA]</scope>
</reference>
<keyword evidence="6" id="KW-1185">Reference proteome</keyword>
<feature type="compositionally biased region" description="Basic and acidic residues" evidence="2">
    <location>
        <begin position="807"/>
        <end position="819"/>
    </location>
</feature>
<feature type="compositionally biased region" description="Polar residues" evidence="2">
    <location>
        <begin position="643"/>
        <end position="659"/>
    </location>
</feature>
<name>A0A9P1CBX1_9DINO</name>
<feature type="compositionally biased region" description="Polar residues" evidence="2">
    <location>
        <begin position="454"/>
        <end position="465"/>
    </location>
</feature>
<organism evidence="3">
    <name type="scientific">Cladocopium goreaui</name>
    <dbReference type="NCBI Taxonomy" id="2562237"/>
    <lineage>
        <taxon>Eukaryota</taxon>
        <taxon>Sar</taxon>
        <taxon>Alveolata</taxon>
        <taxon>Dinophyceae</taxon>
        <taxon>Suessiales</taxon>
        <taxon>Symbiodiniaceae</taxon>
        <taxon>Cladocopium</taxon>
    </lineage>
</organism>
<evidence type="ECO:0000313" key="5">
    <source>
        <dbReference type="EMBL" id="CAL4776097.1"/>
    </source>
</evidence>
<feature type="region of interest" description="Disordered" evidence="2">
    <location>
        <begin position="733"/>
        <end position="791"/>
    </location>
</feature>
<evidence type="ECO:0000313" key="6">
    <source>
        <dbReference type="Proteomes" id="UP001152797"/>
    </source>
</evidence>
<dbReference type="EMBL" id="CAMXCT010001302">
    <property type="protein sequence ID" value="CAI3988785.1"/>
    <property type="molecule type" value="Genomic_DNA"/>
</dbReference>
<feature type="compositionally biased region" description="Basic and acidic residues" evidence="2">
    <location>
        <begin position="760"/>
        <end position="773"/>
    </location>
</feature>
<dbReference type="Proteomes" id="UP001152797">
    <property type="component" value="Unassembled WGS sequence"/>
</dbReference>
<reference evidence="3" key="1">
    <citation type="submission" date="2022-10" db="EMBL/GenBank/DDBJ databases">
        <authorList>
            <person name="Chen Y."/>
            <person name="Dougan E. K."/>
            <person name="Chan C."/>
            <person name="Rhodes N."/>
            <person name="Thang M."/>
        </authorList>
    </citation>
    <scope>NUCLEOTIDE SEQUENCE</scope>
</reference>
<gene>
    <name evidence="3" type="ORF">C1SCF055_LOCUS15910</name>
</gene>
<feature type="region of interest" description="Disordered" evidence="2">
    <location>
        <begin position="804"/>
        <end position="845"/>
    </location>
</feature>
<feature type="region of interest" description="Disordered" evidence="2">
    <location>
        <begin position="108"/>
        <end position="151"/>
    </location>
</feature>
<feature type="region of interest" description="Disordered" evidence="2">
    <location>
        <begin position="550"/>
        <end position="710"/>
    </location>
</feature>
<dbReference type="OrthoDB" id="407509at2759"/>
<feature type="coiled-coil region" evidence="1">
    <location>
        <begin position="1671"/>
        <end position="1716"/>
    </location>
</feature>
<evidence type="ECO:0000313" key="4">
    <source>
        <dbReference type="EMBL" id="CAL1142160.1"/>
    </source>
</evidence>